<comment type="subcellular location">
    <subcellularLocation>
        <location evidence="1">Membrane</location>
        <topology evidence="1">Multi-pass membrane protein</topology>
    </subcellularLocation>
</comment>
<feature type="signal peptide" evidence="7">
    <location>
        <begin position="1"/>
        <end position="26"/>
    </location>
</feature>
<comment type="caution">
    <text evidence="8">The sequence shown here is derived from an EMBL/GenBank/DDBJ whole genome shotgun (WGS) entry which is preliminary data.</text>
</comment>
<reference evidence="8 9" key="1">
    <citation type="submission" date="2024-10" db="EMBL/GenBank/DDBJ databases">
        <title>Updated reference genomes for cyclostephanoid diatoms.</title>
        <authorList>
            <person name="Roberts W.R."/>
            <person name="Alverson A.J."/>
        </authorList>
    </citation>
    <scope>NUCLEOTIDE SEQUENCE [LARGE SCALE GENOMIC DNA]</scope>
    <source>
        <strain evidence="8 9">AJA010-31</strain>
    </source>
</reference>
<dbReference type="InterPro" id="IPR044669">
    <property type="entry name" value="YneE/VCCN1/2-like"/>
</dbReference>
<name>A0ABD3QYL6_9STRA</name>
<evidence type="ECO:0000256" key="3">
    <source>
        <dbReference type="ARBA" id="ARBA00022692"/>
    </source>
</evidence>
<dbReference type="Pfam" id="PF25539">
    <property type="entry name" value="Bestrophin_2"/>
    <property type="match status" value="1"/>
</dbReference>
<evidence type="ECO:0000313" key="9">
    <source>
        <dbReference type="Proteomes" id="UP001530400"/>
    </source>
</evidence>
<dbReference type="GO" id="GO:0006811">
    <property type="term" value="P:monoatomic ion transport"/>
    <property type="evidence" value="ECO:0007669"/>
    <property type="project" value="UniProtKB-KW"/>
</dbReference>
<sequence>MSPMVVFASSFLIMILAIMGTKLVDPFGYDKVDIPFEAFCETIESQIHAIDQRGKSGASKSLVYTDDRSMWMIKRRLTSHLVSDN</sequence>
<keyword evidence="3" id="KW-0812">Transmembrane</keyword>
<evidence type="ECO:0000256" key="2">
    <source>
        <dbReference type="ARBA" id="ARBA00022448"/>
    </source>
</evidence>
<evidence type="ECO:0000256" key="7">
    <source>
        <dbReference type="SAM" id="SignalP"/>
    </source>
</evidence>
<keyword evidence="9" id="KW-1185">Reference proteome</keyword>
<evidence type="ECO:0000256" key="1">
    <source>
        <dbReference type="ARBA" id="ARBA00004141"/>
    </source>
</evidence>
<gene>
    <name evidence="8" type="ORF">ACHAWO_000663</name>
</gene>
<keyword evidence="4" id="KW-1133">Transmembrane helix</keyword>
<protein>
    <submittedName>
        <fullName evidence="8">Uncharacterized protein</fullName>
    </submittedName>
</protein>
<feature type="chain" id="PRO_5044806332" evidence="7">
    <location>
        <begin position="27"/>
        <end position="85"/>
    </location>
</feature>
<evidence type="ECO:0000256" key="4">
    <source>
        <dbReference type="ARBA" id="ARBA00022989"/>
    </source>
</evidence>
<dbReference type="Proteomes" id="UP001530400">
    <property type="component" value="Unassembled WGS sequence"/>
</dbReference>
<keyword evidence="5" id="KW-0406">Ion transport</keyword>
<evidence type="ECO:0000256" key="6">
    <source>
        <dbReference type="ARBA" id="ARBA00023136"/>
    </source>
</evidence>
<evidence type="ECO:0000256" key="5">
    <source>
        <dbReference type="ARBA" id="ARBA00023065"/>
    </source>
</evidence>
<keyword evidence="7" id="KW-0732">Signal</keyword>
<organism evidence="8 9">
    <name type="scientific">Cyclotella atomus</name>
    <dbReference type="NCBI Taxonomy" id="382360"/>
    <lineage>
        <taxon>Eukaryota</taxon>
        <taxon>Sar</taxon>
        <taxon>Stramenopiles</taxon>
        <taxon>Ochrophyta</taxon>
        <taxon>Bacillariophyta</taxon>
        <taxon>Coscinodiscophyceae</taxon>
        <taxon>Thalassiosirophycidae</taxon>
        <taxon>Stephanodiscales</taxon>
        <taxon>Stephanodiscaceae</taxon>
        <taxon>Cyclotella</taxon>
    </lineage>
</organism>
<keyword evidence="6" id="KW-0472">Membrane</keyword>
<evidence type="ECO:0000313" key="8">
    <source>
        <dbReference type="EMBL" id="KAL3805525.1"/>
    </source>
</evidence>
<proteinExistence type="predicted"/>
<dbReference type="EMBL" id="JALLPJ020000001">
    <property type="protein sequence ID" value="KAL3805525.1"/>
    <property type="molecule type" value="Genomic_DNA"/>
</dbReference>
<accession>A0ABD3QYL6</accession>
<dbReference type="AlphaFoldDB" id="A0ABD3QYL6"/>
<keyword evidence="2" id="KW-0813">Transport</keyword>
<dbReference type="GO" id="GO:0016020">
    <property type="term" value="C:membrane"/>
    <property type="evidence" value="ECO:0007669"/>
    <property type="project" value="UniProtKB-SubCell"/>
</dbReference>